<evidence type="ECO:0000256" key="5">
    <source>
        <dbReference type="ARBA" id="ARBA00022679"/>
    </source>
</evidence>
<sequence length="298" mass="33317">MLIRIGDDVAWIPIPKGCVLDLKLEKKEKKVVTWGENEVRVIKEENTGRGGMGSHRGGRGRGGRVGGRIFVARGKEDLVTKNLVVGESVYGEKRISLEDKDENKVEYRVRNPFLLYLGVASGTTVSHVADIVGQSFPSCHIEELGSISIVYTRTSLRSLILLNVSMHDNLSSIVSYIDNHSKLKKMLELSPDAGFGRAGARNGTNLFNKYSIRLLIVHIMVTECISKTNDEIVEKEEITDIIANWCCHCGHMFFLEKGVPRDVLAYMSTVKMTMRRANEMIQQIRIARISVVLNVVKS</sequence>
<keyword evidence="5" id="KW-0808">Transferase</keyword>
<dbReference type="Proteomes" id="UP000789706">
    <property type="component" value="Unassembled WGS sequence"/>
</dbReference>
<evidence type="ECO:0000256" key="2">
    <source>
        <dbReference type="ARBA" id="ARBA00015190"/>
    </source>
</evidence>
<gene>
    <name evidence="9" type="ORF">DEBURN_LOCUS4766</name>
</gene>
<evidence type="ECO:0000256" key="1">
    <source>
        <dbReference type="ARBA" id="ARBA00010632"/>
    </source>
</evidence>
<evidence type="ECO:0000313" key="9">
    <source>
        <dbReference type="EMBL" id="CAG8502822.1"/>
    </source>
</evidence>
<dbReference type="GO" id="GO:0003723">
    <property type="term" value="F:RNA binding"/>
    <property type="evidence" value="ECO:0007669"/>
    <property type="project" value="UniProtKB-KW"/>
</dbReference>
<keyword evidence="6" id="KW-0694">RNA-binding</keyword>
<evidence type="ECO:0000256" key="6">
    <source>
        <dbReference type="ARBA" id="ARBA00022884"/>
    </source>
</evidence>
<dbReference type="GO" id="GO:0032040">
    <property type="term" value="C:small-subunit processome"/>
    <property type="evidence" value="ECO:0007669"/>
    <property type="project" value="TreeGrafter"/>
</dbReference>
<accession>A0A9N8ZP26</accession>
<name>A0A9N8ZP26_9GLOM</name>
<keyword evidence="10" id="KW-1185">Reference proteome</keyword>
<reference evidence="9" key="1">
    <citation type="submission" date="2021-06" db="EMBL/GenBank/DDBJ databases">
        <authorList>
            <person name="Kallberg Y."/>
            <person name="Tangrot J."/>
            <person name="Rosling A."/>
        </authorList>
    </citation>
    <scope>NUCLEOTIDE SEQUENCE</scope>
    <source>
        <strain evidence="9">AZ414A</strain>
    </source>
</reference>
<dbReference type="GO" id="GO:0031428">
    <property type="term" value="C:box C/D methylation guide snoRNP complex"/>
    <property type="evidence" value="ECO:0007669"/>
    <property type="project" value="TreeGrafter"/>
</dbReference>
<comment type="catalytic activity">
    <reaction evidence="8">
        <text>L-glutaminyl-[histone H2A] + S-adenosyl-L-methionine = N(5)-methyl-L-glutaminyl-[histone H2A] + S-adenosyl-L-homocysteine + H(+)</text>
        <dbReference type="Rhea" id="RHEA:50904"/>
        <dbReference type="Rhea" id="RHEA-COMP:12837"/>
        <dbReference type="Rhea" id="RHEA-COMP:12839"/>
        <dbReference type="ChEBI" id="CHEBI:15378"/>
        <dbReference type="ChEBI" id="CHEBI:30011"/>
        <dbReference type="ChEBI" id="CHEBI:57856"/>
        <dbReference type="ChEBI" id="CHEBI:59789"/>
        <dbReference type="ChEBI" id="CHEBI:61891"/>
    </reaction>
</comment>
<evidence type="ECO:0000256" key="3">
    <source>
        <dbReference type="ARBA" id="ARBA00022552"/>
    </source>
</evidence>
<evidence type="ECO:0000313" key="10">
    <source>
        <dbReference type="Proteomes" id="UP000789706"/>
    </source>
</evidence>
<protein>
    <recommendedName>
        <fullName evidence="2">rRNA 2'-O-methyltransferase fibrillarin</fullName>
    </recommendedName>
    <alternativeName>
        <fullName evidence="7">Histone-glutamine methyltransferase</fullName>
    </alternativeName>
</protein>
<dbReference type="GO" id="GO:1990259">
    <property type="term" value="F:histone H2AQ104 methyltransferase activity"/>
    <property type="evidence" value="ECO:0007669"/>
    <property type="project" value="TreeGrafter"/>
</dbReference>
<dbReference type="EMBL" id="CAJVPK010000384">
    <property type="protein sequence ID" value="CAG8502822.1"/>
    <property type="molecule type" value="Genomic_DNA"/>
</dbReference>
<dbReference type="GO" id="GO:0000494">
    <property type="term" value="P:box C/D sno(s)RNA 3'-end processing"/>
    <property type="evidence" value="ECO:0007669"/>
    <property type="project" value="TreeGrafter"/>
</dbReference>
<dbReference type="Gene3D" id="3.30.200.20">
    <property type="entry name" value="Phosphorylase Kinase, domain 1"/>
    <property type="match status" value="1"/>
</dbReference>
<proteinExistence type="inferred from homology"/>
<dbReference type="PRINTS" id="PR00052">
    <property type="entry name" value="FIBRILLARIN"/>
</dbReference>
<dbReference type="PANTHER" id="PTHR10335:SF17">
    <property type="entry name" value="FIBRILLARIN"/>
    <property type="match status" value="1"/>
</dbReference>
<dbReference type="SMART" id="SM01206">
    <property type="entry name" value="Fibrillarin"/>
    <property type="match status" value="1"/>
</dbReference>
<keyword evidence="4" id="KW-0489">Methyltransferase</keyword>
<dbReference type="AlphaFoldDB" id="A0A9N8ZP26"/>
<comment type="caution">
    <text evidence="9">The sequence shown here is derived from an EMBL/GenBank/DDBJ whole genome shotgun (WGS) entry which is preliminary data.</text>
</comment>
<dbReference type="GO" id="GO:0008649">
    <property type="term" value="F:rRNA methyltransferase activity"/>
    <property type="evidence" value="ECO:0007669"/>
    <property type="project" value="TreeGrafter"/>
</dbReference>
<dbReference type="Pfam" id="PF01269">
    <property type="entry name" value="Fibrillarin"/>
    <property type="match status" value="2"/>
</dbReference>
<dbReference type="InterPro" id="IPR000692">
    <property type="entry name" value="Fibrillarin"/>
</dbReference>
<organism evidence="9 10">
    <name type="scientific">Diversispora eburnea</name>
    <dbReference type="NCBI Taxonomy" id="1213867"/>
    <lineage>
        <taxon>Eukaryota</taxon>
        <taxon>Fungi</taxon>
        <taxon>Fungi incertae sedis</taxon>
        <taxon>Mucoromycota</taxon>
        <taxon>Glomeromycotina</taxon>
        <taxon>Glomeromycetes</taxon>
        <taxon>Diversisporales</taxon>
        <taxon>Diversisporaceae</taxon>
        <taxon>Diversispora</taxon>
    </lineage>
</organism>
<evidence type="ECO:0000256" key="8">
    <source>
        <dbReference type="ARBA" id="ARBA00047568"/>
    </source>
</evidence>
<comment type="similarity">
    <text evidence="1">Belongs to the methyltransferase superfamily. Fibrillarin family.</text>
</comment>
<keyword evidence="3" id="KW-0698">rRNA processing</keyword>
<evidence type="ECO:0000256" key="7">
    <source>
        <dbReference type="ARBA" id="ARBA00032245"/>
    </source>
</evidence>
<evidence type="ECO:0000256" key="4">
    <source>
        <dbReference type="ARBA" id="ARBA00022603"/>
    </source>
</evidence>
<dbReference type="InterPro" id="IPR029063">
    <property type="entry name" value="SAM-dependent_MTases_sf"/>
</dbReference>
<dbReference type="PANTHER" id="PTHR10335">
    <property type="entry name" value="RRNA 2-O-METHYLTRANSFERASE FIBRILLARIN"/>
    <property type="match status" value="1"/>
</dbReference>
<dbReference type="Gene3D" id="3.40.50.150">
    <property type="entry name" value="Vaccinia Virus protein VP39"/>
    <property type="match status" value="1"/>
</dbReference>
<dbReference type="OrthoDB" id="1859733at2759"/>